<gene>
    <name evidence="11" type="ORF">RD110_06080</name>
</gene>
<reference evidence="11 12" key="1">
    <citation type="submission" date="2017-01" db="EMBL/GenBank/DDBJ databases">
        <authorList>
            <person name="Mah S.A."/>
            <person name="Swanson W.J."/>
            <person name="Moy G.W."/>
            <person name="Vacquier V.D."/>
        </authorList>
    </citation>
    <scope>NUCLEOTIDE SEQUENCE [LARGE SCALE GENOMIC DNA]</scope>
    <source>
        <strain evidence="11 12">DCY110</strain>
    </source>
</reference>
<dbReference type="OrthoDB" id="9154044at2"/>
<keyword evidence="7 9" id="KW-1133">Transmembrane helix</keyword>
<evidence type="ECO:0000313" key="11">
    <source>
        <dbReference type="EMBL" id="APW36815.1"/>
    </source>
</evidence>
<evidence type="ECO:0000256" key="2">
    <source>
        <dbReference type="ARBA" id="ARBA00022448"/>
    </source>
</evidence>
<proteinExistence type="predicted"/>
<keyword evidence="5 9" id="KW-0812">Transmembrane</keyword>
<keyword evidence="12" id="KW-1185">Reference proteome</keyword>
<evidence type="ECO:0000256" key="7">
    <source>
        <dbReference type="ARBA" id="ARBA00022989"/>
    </source>
</evidence>
<evidence type="ECO:0000256" key="3">
    <source>
        <dbReference type="ARBA" id="ARBA00022475"/>
    </source>
</evidence>
<keyword evidence="3" id="KW-1003">Cell membrane</keyword>
<accession>A0A1P8JSV6</accession>
<keyword evidence="2" id="KW-0813">Transport</keyword>
<dbReference type="GO" id="GO:0005886">
    <property type="term" value="C:plasma membrane"/>
    <property type="evidence" value="ECO:0007669"/>
    <property type="project" value="UniProtKB-SubCell"/>
</dbReference>
<dbReference type="Pfam" id="PF11356">
    <property type="entry name" value="T2SSC"/>
    <property type="match status" value="1"/>
</dbReference>
<dbReference type="GO" id="GO:0015031">
    <property type="term" value="P:protein transport"/>
    <property type="evidence" value="ECO:0007669"/>
    <property type="project" value="UniProtKB-KW"/>
</dbReference>
<dbReference type="KEGG" id="rhy:RD110_06080"/>
<evidence type="ECO:0000256" key="9">
    <source>
        <dbReference type="SAM" id="Phobius"/>
    </source>
</evidence>
<evidence type="ECO:0000313" key="12">
    <source>
        <dbReference type="Proteomes" id="UP000186609"/>
    </source>
</evidence>
<evidence type="ECO:0000256" key="1">
    <source>
        <dbReference type="ARBA" id="ARBA00004533"/>
    </source>
</evidence>
<dbReference type="AlphaFoldDB" id="A0A1P8JSV6"/>
<feature type="transmembrane region" description="Helical" evidence="9">
    <location>
        <begin position="13"/>
        <end position="35"/>
    </location>
</feature>
<protein>
    <recommendedName>
        <fullName evidence="10">Type II secretion system protein GspC N-terminal domain-containing protein</fullName>
    </recommendedName>
</protein>
<dbReference type="EMBL" id="CP019236">
    <property type="protein sequence ID" value="APW36815.1"/>
    <property type="molecule type" value="Genomic_DNA"/>
</dbReference>
<name>A0A1P8JSV6_9BURK</name>
<organism evidence="11 12">
    <name type="scientific">Rhodoferax koreensis</name>
    <dbReference type="NCBI Taxonomy" id="1842727"/>
    <lineage>
        <taxon>Bacteria</taxon>
        <taxon>Pseudomonadati</taxon>
        <taxon>Pseudomonadota</taxon>
        <taxon>Betaproteobacteria</taxon>
        <taxon>Burkholderiales</taxon>
        <taxon>Comamonadaceae</taxon>
        <taxon>Rhodoferax</taxon>
    </lineage>
</organism>
<evidence type="ECO:0000256" key="6">
    <source>
        <dbReference type="ARBA" id="ARBA00022927"/>
    </source>
</evidence>
<dbReference type="Proteomes" id="UP000186609">
    <property type="component" value="Chromosome"/>
</dbReference>
<dbReference type="RefSeq" id="WP_076197645.1">
    <property type="nucleotide sequence ID" value="NZ_CP019236.1"/>
</dbReference>
<evidence type="ECO:0000256" key="5">
    <source>
        <dbReference type="ARBA" id="ARBA00022692"/>
    </source>
</evidence>
<feature type="domain" description="Type II secretion system protein GspC N-terminal" evidence="10">
    <location>
        <begin position="81"/>
        <end position="130"/>
    </location>
</feature>
<keyword evidence="8 9" id="KW-0472">Membrane</keyword>
<sequence length="151" mass="15360">MLLNTSDTAGARWLVRGGTFAVWALALASVAYWGLKATSAPGGPVAAVLPDSRPPVDPDVVARLLGARSAEPVAPVAANVAGRFTLAGVLAGSRRGAALIAVDGKPARPYRVGSVVDDNLLLLSVAPRRAALGTQMDGPAAFTLELPALKK</sequence>
<keyword evidence="6" id="KW-0653">Protein transport</keyword>
<evidence type="ECO:0000259" key="10">
    <source>
        <dbReference type="Pfam" id="PF11356"/>
    </source>
</evidence>
<keyword evidence="4" id="KW-0997">Cell inner membrane</keyword>
<comment type="subcellular location">
    <subcellularLocation>
        <location evidence="1">Cell inner membrane</location>
    </subcellularLocation>
</comment>
<evidence type="ECO:0000256" key="4">
    <source>
        <dbReference type="ARBA" id="ARBA00022519"/>
    </source>
</evidence>
<dbReference type="STRING" id="1842727.RD110_06080"/>
<evidence type="ECO:0000256" key="8">
    <source>
        <dbReference type="ARBA" id="ARBA00023136"/>
    </source>
</evidence>
<dbReference type="InterPro" id="IPR024961">
    <property type="entry name" value="T2SS_GspC_N"/>
</dbReference>